<evidence type="ECO:0000313" key="3">
    <source>
        <dbReference type="EMBL" id="GIH02000.1"/>
    </source>
</evidence>
<dbReference type="Gene3D" id="3.30.70.1060">
    <property type="entry name" value="Dimeric alpha+beta barrel"/>
    <property type="match status" value="1"/>
</dbReference>
<dbReference type="PANTHER" id="PTHR35174">
    <property type="entry name" value="BLL7171 PROTEIN-RELATED"/>
    <property type="match status" value="1"/>
</dbReference>
<dbReference type="PANTHER" id="PTHR35174:SF1">
    <property type="entry name" value="BLL0086 PROTEIN"/>
    <property type="match status" value="1"/>
</dbReference>
<sequence>MRYMILLNAEPPATPPPAELMEAIMKLGEEATRSGALLDTAGLMPSAAGARVQLSAGKLSVTDGPFAEAKEMISYALYQVRSKEEAVQWASRFLNLHHEFWPGWEGEATVLRVFDPA</sequence>
<reference evidence="3" key="1">
    <citation type="submission" date="2021-01" db="EMBL/GenBank/DDBJ databases">
        <title>Whole genome shotgun sequence of Rhizocola hellebori NBRC 109834.</title>
        <authorList>
            <person name="Komaki H."/>
            <person name="Tamura T."/>
        </authorList>
    </citation>
    <scope>NUCLEOTIDE SEQUENCE</scope>
    <source>
        <strain evidence="3">NBRC 109834</strain>
    </source>
</reference>
<dbReference type="InterPro" id="IPR005545">
    <property type="entry name" value="YCII"/>
</dbReference>
<dbReference type="SUPFAM" id="SSF54909">
    <property type="entry name" value="Dimeric alpha+beta barrel"/>
    <property type="match status" value="1"/>
</dbReference>
<dbReference type="Pfam" id="PF03795">
    <property type="entry name" value="YCII"/>
    <property type="match status" value="1"/>
</dbReference>
<accession>A0A8J3Q270</accession>
<organism evidence="3 4">
    <name type="scientific">Rhizocola hellebori</name>
    <dbReference type="NCBI Taxonomy" id="1392758"/>
    <lineage>
        <taxon>Bacteria</taxon>
        <taxon>Bacillati</taxon>
        <taxon>Actinomycetota</taxon>
        <taxon>Actinomycetes</taxon>
        <taxon>Micromonosporales</taxon>
        <taxon>Micromonosporaceae</taxon>
        <taxon>Rhizocola</taxon>
    </lineage>
</organism>
<comment type="similarity">
    <text evidence="1">Belongs to the YciI family.</text>
</comment>
<evidence type="ECO:0000313" key="4">
    <source>
        <dbReference type="Proteomes" id="UP000612899"/>
    </source>
</evidence>
<dbReference type="AlphaFoldDB" id="A0A8J3Q270"/>
<evidence type="ECO:0000259" key="2">
    <source>
        <dbReference type="Pfam" id="PF03795"/>
    </source>
</evidence>
<protein>
    <recommendedName>
        <fullName evidence="2">YCII-related domain-containing protein</fullName>
    </recommendedName>
</protein>
<evidence type="ECO:0000256" key="1">
    <source>
        <dbReference type="ARBA" id="ARBA00007689"/>
    </source>
</evidence>
<comment type="caution">
    <text evidence="3">The sequence shown here is derived from an EMBL/GenBank/DDBJ whole genome shotgun (WGS) entry which is preliminary data.</text>
</comment>
<gene>
    <name evidence="3" type="ORF">Rhe02_00670</name>
</gene>
<dbReference type="Proteomes" id="UP000612899">
    <property type="component" value="Unassembled WGS sequence"/>
</dbReference>
<dbReference type="EMBL" id="BONY01000001">
    <property type="protein sequence ID" value="GIH02000.1"/>
    <property type="molecule type" value="Genomic_DNA"/>
</dbReference>
<dbReference type="InterPro" id="IPR011008">
    <property type="entry name" value="Dimeric_a/b-barrel"/>
</dbReference>
<name>A0A8J3Q270_9ACTN</name>
<feature type="domain" description="YCII-related" evidence="2">
    <location>
        <begin position="1"/>
        <end position="92"/>
    </location>
</feature>
<proteinExistence type="inferred from homology"/>
<keyword evidence="4" id="KW-1185">Reference proteome</keyword>
<dbReference type="RefSeq" id="WP_203905953.1">
    <property type="nucleotide sequence ID" value="NZ_BONY01000001.1"/>
</dbReference>